<feature type="compositionally biased region" description="Polar residues" evidence="4">
    <location>
        <begin position="148"/>
        <end position="164"/>
    </location>
</feature>
<dbReference type="Pfam" id="PF15309">
    <property type="entry name" value="ALMS_motif"/>
    <property type="match status" value="1"/>
</dbReference>
<feature type="region of interest" description="Disordered" evidence="4">
    <location>
        <begin position="1614"/>
        <end position="1641"/>
    </location>
</feature>
<dbReference type="FunCoup" id="A0A6L2PL88">
    <property type="interactions" value="34"/>
</dbReference>
<keyword evidence="7" id="KW-1185">Reference proteome</keyword>
<proteinExistence type="predicted"/>
<feature type="non-terminal residue" evidence="6">
    <location>
        <position position="1654"/>
    </location>
</feature>
<organism evidence="6 7">
    <name type="scientific">Coptotermes formosanus</name>
    <name type="common">Formosan subterranean termite</name>
    <dbReference type="NCBI Taxonomy" id="36987"/>
    <lineage>
        <taxon>Eukaryota</taxon>
        <taxon>Metazoa</taxon>
        <taxon>Ecdysozoa</taxon>
        <taxon>Arthropoda</taxon>
        <taxon>Hexapoda</taxon>
        <taxon>Insecta</taxon>
        <taxon>Pterygota</taxon>
        <taxon>Neoptera</taxon>
        <taxon>Polyneoptera</taxon>
        <taxon>Dictyoptera</taxon>
        <taxon>Blattodea</taxon>
        <taxon>Blattoidea</taxon>
        <taxon>Termitoidae</taxon>
        <taxon>Rhinotermitidae</taxon>
        <taxon>Coptotermes</taxon>
    </lineage>
</organism>
<feature type="region of interest" description="Disordered" evidence="4">
    <location>
        <begin position="148"/>
        <end position="186"/>
    </location>
</feature>
<feature type="compositionally biased region" description="Polar residues" evidence="4">
    <location>
        <begin position="817"/>
        <end position="837"/>
    </location>
</feature>
<evidence type="ECO:0000313" key="6">
    <source>
        <dbReference type="EMBL" id="GFG31295.1"/>
    </source>
</evidence>
<evidence type="ECO:0000256" key="4">
    <source>
        <dbReference type="SAM" id="MobiDB-lite"/>
    </source>
</evidence>
<feature type="compositionally biased region" description="Polar residues" evidence="4">
    <location>
        <begin position="1229"/>
        <end position="1239"/>
    </location>
</feature>
<evidence type="ECO:0000256" key="1">
    <source>
        <dbReference type="ARBA" id="ARBA00004300"/>
    </source>
</evidence>
<gene>
    <name evidence="6" type="ORF">Cfor_12859</name>
</gene>
<sequence length="1654" mass="182082">MERKRRIRPPLVGQASARSSSTGMTDVSFEVVSNIGTEDDSRHSVREELLQHSRAEEEYDCSGGMSVDTGGSGLRRQFGAFGVSSEIKDLKAECSTQGKRGKTNDNGGINASNAIRKGVKCGKIPENGESMVSARSSVMLLSPPDTQHQTFVASGETPDSSTIISEAAGSGRPPSPASVSSVTSSRRLEWDSGADVGYHNYQPNASESIPSDGFSTIERIALVRGFSAAQRLEPEGTAGSMQQLNTVQLKPVTKHSKCISKMPVAVSTPVDSGQTVGDSATGTDSECEITPVVRYPAGRGIVHGVEHYYNSAERESTSAVQDQVQKAKSKGEEQCNILSKKISSSLTDLSQYDLRDPHKISLQRSQSYLNLLSEENYETKSRQCSNSSSFPLPHQRKRNTGLATCSVSSSSVSTIVPSHESSRMSNKHIQTSAVRVPVRNSVGIQVSENEKDCQSLSTASSLPCKHGSSACRHVTPLKPEQETELENNSDIIDKTNSNVTEDIGIAQHIHNPKPLLFMNQNSQIVSENISCEKKNHHKLDGNRKITSQSSVKLCKGAHKKGSSEHHWCSSAAEARGFDEMSEGRLNTGNNKPPLQSCVNQSEEETTEKNSGTLDSVTSSTHTTGSWFVGDTPQSTNGNKNITGRRGSFGVVGSANSFEYLPGHVYENNTLMIDTGLYRNAITEYSSTENVSSHPVANFVGSKFTTNDDKVWETPASSTLSRDIEKGVTLFKDLVKSKTFNSDVRKKFVRQLVNRLVEANYAEDSEFLESHVPRVPPKSVVNSPGCVNGVILQKVSHEDMSGGHIVRGTMEREEVSGESASEQQGIGKLQMTSSPTHFTTDKRVETVLSETSGPSTLSENRADSRAETTTSTTQGCAGSSSTGTRITRNGYAWKELTTSSEKEYEQYKHKPSQYYRKSVLLNLCETERENQLSWIRIEIDHLTNLKQLLEKWRNLKNGFDLEMKSDKGIQKKGRNPVTCNKNSEVSTERESLQSDGMYNSNISETHLRKSEIGHNVPVKHRHYKHSDHSLELSSSKSPKKHCVTDVFASEIHQNLPEPKTKTAFTNRRDIFTQFPTHVDLGDKRSKHKSPVNKLQLKEKAVQASASSSVSTNGDTYDLVRGVLSDGVAVGRINVFMQSKDRKAMIENDAQGSEVSDVNKNTVIMSECNDCGETAAKQSELNNSTPLCCCECKKLLSKISSKIKSKNQRSVNIKSYESHTKMGNGTGKQKYVSSSGSTIQSKTEDDSSARSCTLSSSATLGNAIDLTRDSAHVMASVGTETVRNIGVQTTQSVNSQPMIRPQWYSLIGEGTNKVSSKTQNNIGTSHKKCPCCGAVEDERDTMSESSHSTAGEWQCSRCLKMKHNRKCKICGVLESELPNVQRDGIWDHDVAWKCSDCSGTKLDQTKPVLDKCILCGLQKGFEGRKEKRVDCGCTRKIPSATVKAPIGYLLTLETSTESTSSRAETSGKLLEEVKIKIPVRKKYSVSDKLKRREKQKQGVSKPGFKSFRQNHKPVRGVKNVSSADNGIQRSSHCRREPTLQEYLMANRPDFVQNAEYRRQCLGELAYLRELRHESKQRLLALASHTSRSDGGGAASVNAGPLFPPRLAKKRIFNQRTMRAQTERKYRNLSEVKSQKAEEKKKEDYRTNRLMAEIFAK</sequence>
<keyword evidence="2" id="KW-0963">Cytoplasm</keyword>
<comment type="caution">
    <text evidence="6">The sequence shown here is derived from an EMBL/GenBank/DDBJ whole genome shotgun (WGS) entry which is preliminary data.</text>
</comment>
<feature type="region of interest" description="Disordered" evidence="4">
    <location>
        <begin position="810"/>
        <end position="883"/>
    </location>
</feature>
<feature type="compositionally biased region" description="Polar residues" evidence="4">
    <location>
        <begin position="16"/>
        <end position="25"/>
    </location>
</feature>
<dbReference type="EMBL" id="BLKM01000294">
    <property type="protein sequence ID" value="GFG31295.1"/>
    <property type="molecule type" value="Genomic_DNA"/>
</dbReference>
<dbReference type="GO" id="GO:0005813">
    <property type="term" value="C:centrosome"/>
    <property type="evidence" value="ECO:0007669"/>
    <property type="project" value="UniProtKB-SubCell"/>
</dbReference>
<feature type="domain" description="ALMS motif" evidence="5">
    <location>
        <begin position="1536"/>
        <end position="1654"/>
    </location>
</feature>
<accession>A0A6L2PL88</accession>
<protein>
    <recommendedName>
        <fullName evidence="5">ALMS motif domain-containing protein</fullName>
    </recommendedName>
</protein>
<comment type="subcellular location">
    <subcellularLocation>
        <location evidence="1">Cytoplasm</location>
        <location evidence="1">Cytoskeleton</location>
        <location evidence="1">Microtubule organizing center</location>
        <location evidence="1">Centrosome</location>
    </subcellularLocation>
</comment>
<dbReference type="InParanoid" id="A0A6L2PL88"/>
<evidence type="ECO:0000259" key="5">
    <source>
        <dbReference type="Pfam" id="PF15309"/>
    </source>
</evidence>
<dbReference type="Proteomes" id="UP000502823">
    <property type="component" value="Unassembled WGS sequence"/>
</dbReference>
<feature type="compositionally biased region" description="Polar residues" evidence="4">
    <location>
        <begin position="847"/>
        <end position="858"/>
    </location>
</feature>
<keyword evidence="3" id="KW-0206">Cytoskeleton</keyword>
<name>A0A6L2PL88_COPFO</name>
<feature type="region of interest" description="Disordered" evidence="4">
    <location>
        <begin position="970"/>
        <end position="992"/>
    </location>
</feature>
<evidence type="ECO:0000256" key="3">
    <source>
        <dbReference type="ARBA" id="ARBA00023212"/>
    </source>
</evidence>
<feature type="region of interest" description="Disordered" evidence="4">
    <location>
        <begin position="1215"/>
        <end position="1250"/>
    </location>
</feature>
<feature type="region of interest" description="Disordered" evidence="4">
    <location>
        <begin position="1"/>
        <end position="27"/>
    </location>
</feature>
<feature type="compositionally biased region" description="Polar residues" evidence="4">
    <location>
        <begin position="866"/>
        <end position="883"/>
    </location>
</feature>
<feature type="compositionally biased region" description="Polar residues" evidence="4">
    <location>
        <begin position="608"/>
        <end position="641"/>
    </location>
</feature>
<feature type="compositionally biased region" description="Basic and acidic residues" evidence="4">
    <location>
        <begin position="1618"/>
        <end position="1641"/>
    </location>
</feature>
<dbReference type="InterPro" id="IPR029299">
    <property type="entry name" value="ALMS_motif"/>
</dbReference>
<dbReference type="OrthoDB" id="2448405at2759"/>
<feature type="region of interest" description="Disordered" evidence="4">
    <location>
        <begin position="1485"/>
        <end position="1507"/>
    </location>
</feature>
<feature type="region of interest" description="Disordered" evidence="4">
    <location>
        <begin position="581"/>
        <end position="644"/>
    </location>
</feature>
<feature type="compositionally biased region" description="Polar residues" evidence="4">
    <location>
        <begin position="584"/>
        <end position="600"/>
    </location>
</feature>
<reference evidence="7" key="1">
    <citation type="submission" date="2020-01" db="EMBL/GenBank/DDBJ databases">
        <title>Draft genome sequence of the Termite Coptotermes fromosanus.</title>
        <authorList>
            <person name="Itakura S."/>
            <person name="Yosikawa Y."/>
            <person name="Umezawa K."/>
        </authorList>
    </citation>
    <scope>NUCLEOTIDE SEQUENCE [LARGE SCALE GENOMIC DNA]</scope>
</reference>
<feature type="compositionally biased region" description="Low complexity" evidence="4">
    <location>
        <begin position="167"/>
        <end position="185"/>
    </location>
</feature>
<evidence type="ECO:0000256" key="2">
    <source>
        <dbReference type="ARBA" id="ARBA00022490"/>
    </source>
</evidence>
<evidence type="ECO:0000313" key="7">
    <source>
        <dbReference type="Proteomes" id="UP000502823"/>
    </source>
</evidence>